<feature type="non-terminal residue" evidence="3">
    <location>
        <position position="196"/>
    </location>
</feature>
<dbReference type="PANTHER" id="PTHR11091:SF0">
    <property type="entry name" value="MALATE DEHYDROGENASE"/>
    <property type="match status" value="1"/>
</dbReference>
<dbReference type="InterPro" id="IPR003767">
    <property type="entry name" value="Malate/L-lactate_DH-like"/>
</dbReference>
<sequence length="196" mass="20735">MTGAPAGFVTIKQDDALACGLQVQCGTDADNTGAENEGLTIHGSILNRLKANVRQSPSRSLPICWRTVLSRRLRSVRLPLPIITPELQMSSPRDPAVPKVEDVGAGFVRADAGGGFAQPAMQAAKALLIEKARTAGIAILAIRNSHHFAALWPDVEPFAQEGLVALSVVNSMTCVVPHDAQKPLFGTNPIAFAAPR</sequence>
<dbReference type="GO" id="GO:0016491">
    <property type="term" value="F:oxidoreductase activity"/>
    <property type="evidence" value="ECO:0007669"/>
    <property type="project" value="UniProtKB-KW"/>
</dbReference>
<comment type="similarity">
    <text evidence="1">Belongs to the LDH2/MDH2 oxidoreductase family.</text>
</comment>
<reference evidence="3" key="1">
    <citation type="journal article" date="2019" name="Sci. Rep.">
        <title>Draft genome of Tanacetum cinerariifolium, the natural source of mosquito coil.</title>
        <authorList>
            <person name="Yamashiro T."/>
            <person name="Shiraishi A."/>
            <person name="Satake H."/>
            <person name="Nakayama K."/>
        </authorList>
    </citation>
    <scope>NUCLEOTIDE SEQUENCE</scope>
</reference>
<dbReference type="PANTHER" id="PTHR11091">
    <property type="entry name" value="OXIDOREDUCTASE-RELATED"/>
    <property type="match status" value="1"/>
</dbReference>
<dbReference type="AlphaFoldDB" id="A0A699T1M9"/>
<dbReference type="InterPro" id="IPR043143">
    <property type="entry name" value="Mal/L-sulf/L-lact_DH-like_NADP"/>
</dbReference>
<comment type="caution">
    <text evidence="3">The sequence shown here is derived from an EMBL/GenBank/DDBJ whole genome shotgun (WGS) entry which is preliminary data.</text>
</comment>
<protein>
    <submittedName>
        <fullName evidence="3">Uncharacterized protein</fullName>
    </submittedName>
</protein>
<dbReference type="Pfam" id="PF02615">
    <property type="entry name" value="Ldh_2"/>
    <property type="match status" value="1"/>
</dbReference>
<organism evidence="3">
    <name type="scientific">Tanacetum cinerariifolium</name>
    <name type="common">Dalmatian daisy</name>
    <name type="synonym">Chrysanthemum cinerariifolium</name>
    <dbReference type="NCBI Taxonomy" id="118510"/>
    <lineage>
        <taxon>Eukaryota</taxon>
        <taxon>Viridiplantae</taxon>
        <taxon>Streptophyta</taxon>
        <taxon>Embryophyta</taxon>
        <taxon>Tracheophyta</taxon>
        <taxon>Spermatophyta</taxon>
        <taxon>Magnoliopsida</taxon>
        <taxon>eudicotyledons</taxon>
        <taxon>Gunneridae</taxon>
        <taxon>Pentapetalae</taxon>
        <taxon>asterids</taxon>
        <taxon>campanulids</taxon>
        <taxon>Asterales</taxon>
        <taxon>Asteraceae</taxon>
        <taxon>Asteroideae</taxon>
        <taxon>Anthemideae</taxon>
        <taxon>Anthemidinae</taxon>
        <taxon>Tanacetum</taxon>
    </lineage>
</organism>
<keyword evidence="2" id="KW-0560">Oxidoreductase</keyword>
<name>A0A699T1M9_TANCI</name>
<gene>
    <name evidence="3" type="ORF">Tci_875272</name>
</gene>
<dbReference type="SUPFAM" id="SSF89733">
    <property type="entry name" value="L-sulfolactate dehydrogenase-like"/>
    <property type="match status" value="1"/>
</dbReference>
<dbReference type="InterPro" id="IPR036111">
    <property type="entry name" value="Mal/L-sulfo/L-lacto_DH-like_sf"/>
</dbReference>
<dbReference type="EMBL" id="BKCJ011204031">
    <property type="protein sequence ID" value="GFD03303.1"/>
    <property type="molecule type" value="Genomic_DNA"/>
</dbReference>
<evidence type="ECO:0000313" key="3">
    <source>
        <dbReference type="EMBL" id="GFD03303.1"/>
    </source>
</evidence>
<evidence type="ECO:0000256" key="1">
    <source>
        <dbReference type="ARBA" id="ARBA00006056"/>
    </source>
</evidence>
<proteinExistence type="inferred from homology"/>
<dbReference type="Gene3D" id="3.30.1370.60">
    <property type="entry name" value="Hypothetical oxidoreductase yiak, domain 2"/>
    <property type="match status" value="1"/>
</dbReference>
<evidence type="ECO:0000256" key="2">
    <source>
        <dbReference type="ARBA" id="ARBA00023002"/>
    </source>
</evidence>
<accession>A0A699T1M9</accession>